<organism evidence="1 2">
    <name type="scientific">Pyxidicoccus fallax</name>
    <dbReference type="NCBI Taxonomy" id="394095"/>
    <lineage>
        <taxon>Bacteria</taxon>
        <taxon>Pseudomonadati</taxon>
        <taxon>Myxococcota</taxon>
        <taxon>Myxococcia</taxon>
        <taxon>Myxococcales</taxon>
        <taxon>Cystobacterineae</taxon>
        <taxon>Myxococcaceae</taxon>
        <taxon>Pyxidicoccus</taxon>
    </lineage>
</organism>
<name>A0A848LCX7_9BACT</name>
<sequence length="280" mass="31164">MILLGWALCGTASGEPMLVNPRKLNEFKERIGFDQLVVSANPDIGVVADWDGVKEYLPTREAGWEPFSEDVSMLPGGLVTRSWSFRRGGATLILRINVCSTGAAAAREHFLSDVSVTSMPRIPYVRGPGWLGQLSVQMPGTPLQVVFWVFHNVYVELRDTSGISVEPLARSLQGFMERHVSQTLSQGLPRIDKVTVSKSQLQVDEEVEIQVHPKQSQASQKLRIQIQNNPAELRLTKQSSTASTYRALHPGKSTIEAWLSDTKFLLMSRAQVELDIQPRK</sequence>
<dbReference type="Proteomes" id="UP000518300">
    <property type="component" value="Unassembled WGS sequence"/>
</dbReference>
<dbReference type="RefSeq" id="WP_169343910.1">
    <property type="nucleotide sequence ID" value="NZ_JABBJJ010000022.1"/>
</dbReference>
<comment type="caution">
    <text evidence="1">The sequence shown here is derived from an EMBL/GenBank/DDBJ whole genome shotgun (WGS) entry which is preliminary data.</text>
</comment>
<gene>
    <name evidence="1" type="ORF">HG543_07035</name>
</gene>
<evidence type="ECO:0000313" key="1">
    <source>
        <dbReference type="EMBL" id="NMO14613.1"/>
    </source>
</evidence>
<reference evidence="1 2" key="1">
    <citation type="submission" date="2020-04" db="EMBL/GenBank/DDBJ databases">
        <title>Draft genome of Pyxidicoccus fallax type strain.</title>
        <authorList>
            <person name="Whitworth D.E."/>
        </authorList>
    </citation>
    <scope>NUCLEOTIDE SEQUENCE [LARGE SCALE GENOMIC DNA]</scope>
    <source>
        <strain evidence="1 2">DSM 14698</strain>
    </source>
</reference>
<accession>A0A848LCX7</accession>
<dbReference type="EMBL" id="JABBJJ010000022">
    <property type="protein sequence ID" value="NMO14613.1"/>
    <property type="molecule type" value="Genomic_DNA"/>
</dbReference>
<dbReference type="AlphaFoldDB" id="A0A848LCX7"/>
<keyword evidence="2" id="KW-1185">Reference proteome</keyword>
<proteinExistence type="predicted"/>
<evidence type="ECO:0000313" key="2">
    <source>
        <dbReference type="Proteomes" id="UP000518300"/>
    </source>
</evidence>
<protein>
    <submittedName>
        <fullName evidence="1">Uncharacterized protein</fullName>
    </submittedName>
</protein>